<organism evidence="2 3">
    <name type="scientific">Ficus carica</name>
    <name type="common">Common fig</name>
    <dbReference type="NCBI Taxonomy" id="3494"/>
    <lineage>
        <taxon>Eukaryota</taxon>
        <taxon>Viridiplantae</taxon>
        <taxon>Streptophyta</taxon>
        <taxon>Embryophyta</taxon>
        <taxon>Tracheophyta</taxon>
        <taxon>Spermatophyta</taxon>
        <taxon>Magnoliopsida</taxon>
        <taxon>eudicotyledons</taxon>
        <taxon>Gunneridae</taxon>
        <taxon>Pentapetalae</taxon>
        <taxon>rosids</taxon>
        <taxon>fabids</taxon>
        <taxon>Rosales</taxon>
        <taxon>Moraceae</taxon>
        <taxon>Ficeae</taxon>
        <taxon>Ficus</taxon>
    </lineage>
</organism>
<keyword evidence="3" id="KW-1185">Reference proteome</keyword>
<proteinExistence type="predicted"/>
<evidence type="ECO:0000313" key="2">
    <source>
        <dbReference type="EMBL" id="GMN56757.1"/>
    </source>
</evidence>
<feature type="region of interest" description="Disordered" evidence="1">
    <location>
        <begin position="1"/>
        <end position="32"/>
    </location>
</feature>
<dbReference type="Proteomes" id="UP001187192">
    <property type="component" value="Unassembled WGS sequence"/>
</dbReference>
<reference evidence="2" key="1">
    <citation type="submission" date="2023-07" db="EMBL/GenBank/DDBJ databases">
        <title>draft genome sequence of fig (Ficus carica).</title>
        <authorList>
            <person name="Takahashi T."/>
            <person name="Nishimura K."/>
        </authorList>
    </citation>
    <scope>NUCLEOTIDE SEQUENCE</scope>
</reference>
<evidence type="ECO:0000256" key="1">
    <source>
        <dbReference type="SAM" id="MobiDB-lite"/>
    </source>
</evidence>
<accession>A0AA88DHE7</accession>
<comment type="caution">
    <text evidence="2">The sequence shown here is derived from an EMBL/GenBank/DDBJ whole genome shotgun (WGS) entry which is preliminary data.</text>
</comment>
<name>A0AA88DHE7_FICCA</name>
<dbReference type="EMBL" id="BTGU01000065">
    <property type="protein sequence ID" value="GMN56757.1"/>
    <property type="molecule type" value="Genomic_DNA"/>
</dbReference>
<gene>
    <name evidence="2" type="ORF">TIFTF001_025875</name>
</gene>
<sequence>MPIYTPPQNCLPLPPSLSKLGHRRQKPSQANSGELRLELIVNAASSGGEIAISELTGASS</sequence>
<dbReference type="AlphaFoldDB" id="A0AA88DHE7"/>
<evidence type="ECO:0000313" key="3">
    <source>
        <dbReference type="Proteomes" id="UP001187192"/>
    </source>
</evidence>
<protein>
    <submittedName>
        <fullName evidence="2">Uncharacterized protein</fullName>
    </submittedName>
</protein>